<keyword evidence="1" id="KW-1133">Transmembrane helix</keyword>
<evidence type="ECO:0000313" key="2">
    <source>
        <dbReference type="EMBL" id="ATD05439.1"/>
    </source>
</evidence>
<proteinExistence type="predicted"/>
<dbReference type="Proteomes" id="UP000016521">
    <property type="component" value="Chromosome I"/>
</dbReference>
<accession>A0ABN5C726</accession>
<keyword evidence="1" id="KW-0812">Transmembrane</keyword>
<keyword evidence="1" id="KW-0472">Membrane</keyword>
<reference evidence="2 3" key="1">
    <citation type="submission" date="2015-06" db="EMBL/GenBank/DDBJ databases">
        <authorList>
            <person name="Xie B.-B."/>
            <person name="Rong J.-C."/>
            <person name="Qin Q.-L."/>
            <person name="Zhang Y.-Z."/>
        </authorList>
    </citation>
    <scope>NUCLEOTIDE SEQUENCE [LARGE SCALE GENOMIC DNA]</scope>
    <source>
        <strain evidence="2 3">JCM 20779</strain>
    </source>
</reference>
<dbReference type="EMBL" id="CP011924">
    <property type="protein sequence ID" value="ATD05439.1"/>
    <property type="molecule type" value="Genomic_DNA"/>
</dbReference>
<organism evidence="2 3">
    <name type="scientific">Pseudoalteromonas piscicida</name>
    <dbReference type="NCBI Taxonomy" id="43662"/>
    <lineage>
        <taxon>Bacteria</taxon>
        <taxon>Pseudomonadati</taxon>
        <taxon>Pseudomonadota</taxon>
        <taxon>Gammaproteobacteria</taxon>
        <taxon>Alteromonadales</taxon>
        <taxon>Pseudoalteromonadaceae</taxon>
        <taxon>Pseudoalteromonas</taxon>
    </lineage>
</organism>
<gene>
    <name evidence="2" type="ORF">PPIS_a0061</name>
</gene>
<sequence length="40" mass="4602">MHFLNQACKYCSAVWLCIENIALLFGYVLKILRKIIGDLS</sequence>
<evidence type="ECO:0000256" key="1">
    <source>
        <dbReference type="SAM" id="Phobius"/>
    </source>
</evidence>
<feature type="transmembrane region" description="Helical" evidence="1">
    <location>
        <begin position="12"/>
        <end position="32"/>
    </location>
</feature>
<evidence type="ECO:0000313" key="3">
    <source>
        <dbReference type="Proteomes" id="UP000016521"/>
    </source>
</evidence>
<protein>
    <submittedName>
        <fullName evidence="2">Uncharacterized protein</fullName>
    </submittedName>
</protein>
<keyword evidence="3" id="KW-1185">Reference proteome</keyword>
<name>A0ABN5C726_PSEO7</name>